<evidence type="ECO:0000256" key="5">
    <source>
        <dbReference type="ARBA" id="ARBA00022989"/>
    </source>
</evidence>
<feature type="transmembrane region" description="Helical" evidence="7">
    <location>
        <begin position="76"/>
        <end position="96"/>
    </location>
</feature>
<evidence type="ECO:0000256" key="3">
    <source>
        <dbReference type="ARBA" id="ARBA00022475"/>
    </source>
</evidence>
<dbReference type="Pfam" id="PF03994">
    <property type="entry name" value="DUF350"/>
    <property type="match status" value="1"/>
</dbReference>
<keyword evidence="6 7" id="KW-0472">Membrane</keyword>
<organism evidence="8 9">
    <name type="scientific">Escherichia coli H605</name>
    <dbReference type="NCBI Taxonomy" id="656410"/>
    <lineage>
        <taxon>Bacteria</taxon>
        <taxon>Pseudomonadati</taxon>
        <taxon>Pseudomonadota</taxon>
        <taxon>Gammaproteobacteria</taxon>
        <taxon>Enterobacterales</taxon>
        <taxon>Enterobacteriaceae</taxon>
        <taxon>Escherichia</taxon>
    </lineage>
</organism>
<name>A0AAJ3NY87_ECOLX</name>
<comment type="similarity">
    <text evidence="2">Belongs to the UPF0719 family.</text>
</comment>
<evidence type="ECO:0000313" key="8">
    <source>
        <dbReference type="EMBL" id="OSL47022.1"/>
    </source>
</evidence>
<proteinExistence type="inferred from homology"/>
<dbReference type="GO" id="GO:0005886">
    <property type="term" value="C:plasma membrane"/>
    <property type="evidence" value="ECO:0007669"/>
    <property type="project" value="UniProtKB-SubCell"/>
</dbReference>
<reference evidence="8 9" key="1">
    <citation type="submission" date="2010-04" db="EMBL/GenBank/DDBJ databases">
        <title>The Genome Sequence of Escherichia coli H605.</title>
        <authorList>
            <consortium name="The Broad Institute Genome Sequencing Platform"/>
            <consortium name="The Broad Institute Genome Sequencing Center for Infectious Disease"/>
            <person name="Feldgarden M."/>
            <person name="Gordon D.M."/>
            <person name="Johnson J.R."/>
            <person name="Johnston B.D."/>
            <person name="Young S."/>
            <person name="Zeng Q."/>
            <person name="Koehrsen M."/>
            <person name="Alvarado L."/>
            <person name="Berlin A.M."/>
            <person name="Borenstein D."/>
            <person name="Chapman S.B."/>
            <person name="Chen Z."/>
            <person name="Engels R."/>
            <person name="Freedman E."/>
            <person name="Gellesch M."/>
            <person name="Goldberg J."/>
            <person name="Griggs A."/>
            <person name="Gujja S."/>
            <person name="Heilman E.R."/>
            <person name="Heiman D.I."/>
            <person name="Hepburn T.A."/>
            <person name="Howarth C."/>
            <person name="Jen D."/>
            <person name="Larson L."/>
            <person name="Mehta T."/>
            <person name="Park D."/>
            <person name="Pearson M."/>
            <person name="Richards J."/>
            <person name="Roberts A."/>
            <person name="Saif S."/>
            <person name="Shea T.D."/>
            <person name="Shenoy N."/>
            <person name="Sisk P."/>
            <person name="Stolte C."/>
            <person name="Sykes S.N."/>
            <person name="Walk T."/>
            <person name="White J."/>
            <person name="Yandava C."/>
            <person name="Haas B."/>
            <person name="Henn M.R."/>
            <person name="Nusbaum C."/>
            <person name="Birren B."/>
        </authorList>
    </citation>
    <scope>NUCLEOTIDE SEQUENCE [LARGE SCALE GENOMIC DNA]</scope>
    <source>
        <strain evidence="8 9">H605</strain>
    </source>
</reference>
<dbReference type="EMBL" id="ADJX01000008">
    <property type="protein sequence ID" value="OSL47022.1"/>
    <property type="molecule type" value="Genomic_DNA"/>
</dbReference>
<dbReference type="PANTHER" id="PTHR40043">
    <property type="entry name" value="UPF0719 INNER MEMBRANE PROTEIN YJFL"/>
    <property type="match status" value="1"/>
</dbReference>
<protein>
    <submittedName>
        <fullName evidence="8">Inner membrane protein YjfL</fullName>
    </submittedName>
</protein>
<feature type="transmembrane region" description="Helical" evidence="7">
    <location>
        <begin position="34"/>
        <end position="55"/>
    </location>
</feature>
<evidence type="ECO:0000256" key="4">
    <source>
        <dbReference type="ARBA" id="ARBA00022692"/>
    </source>
</evidence>
<sequence>MVIFSRAGCRYPTDITSYYWLITGTFTMHILDSLLAFSAYFFIGVAMVIIFLFIYSKITPHNEWQLIKNNNTAASLAFSGTLLGYVIPLSSAAINAVSIPDYFAWGGIALVIQLLVFAGVRLYMPALSDKIINHNTAAGMFMGTAALAGGIFNAACMTW</sequence>
<keyword evidence="3" id="KW-1003">Cell membrane</keyword>
<evidence type="ECO:0000313" key="9">
    <source>
        <dbReference type="Proteomes" id="UP000243401"/>
    </source>
</evidence>
<keyword evidence="5 7" id="KW-1133">Transmembrane helix</keyword>
<evidence type="ECO:0000256" key="2">
    <source>
        <dbReference type="ARBA" id="ARBA00005779"/>
    </source>
</evidence>
<dbReference type="AlphaFoldDB" id="A0AAJ3NY87"/>
<comment type="subcellular location">
    <subcellularLocation>
        <location evidence="1">Cell membrane</location>
        <topology evidence="1">Multi-pass membrane protein</topology>
    </subcellularLocation>
</comment>
<evidence type="ECO:0000256" key="7">
    <source>
        <dbReference type="SAM" id="Phobius"/>
    </source>
</evidence>
<accession>A0AAJ3NY87</accession>
<evidence type="ECO:0000256" key="1">
    <source>
        <dbReference type="ARBA" id="ARBA00004651"/>
    </source>
</evidence>
<dbReference type="PANTHER" id="PTHR40043:SF1">
    <property type="entry name" value="UPF0719 INNER MEMBRANE PROTEIN YJFL"/>
    <property type="match status" value="1"/>
</dbReference>
<dbReference type="InterPro" id="IPR007140">
    <property type="entry name" value="DUF350"/>
</dbReference>
<evidence type="ECO:0000256" key="6">
    <source>
        <dbReference type="ARBA" id="ARBA00023136"/>
    </source>
</evidence>
<dbReference type="Proteomes" id="UP000243401">
    <property type="component" value="Unassembled WGS sequence"/>
</dbReference>
<gene>
    <name evidence="8" type="ORF">EATG_02109</name>
</gene>
<comment type="caution">
    <text evidence="8">The sequence shown here is derived from an EMBL/GenBank/DDBJ whole genome shotgun (WGS) entry which is preliminary data.</text>
</comment>
<feature type="transmembrane region" description="Helical" evidence="7">
    <location>
        <begin position="136"/>
        <end position="155"/>
    </location>
</feature>
<keyword evidence="4 7" id="KW-0812">Transmembrane</keyword>
<feature type="transmembrane region" description="Helical" evidence="7">
    <location>
        <begin position="102"/>
        <end position="124"/>
    </location>
</feature>